<dbReference type="RefSeq" id="WP_011973122.1">
    <property type="nucleotide sequence ID" value="NC_009635.1"/>
</dbReference>
<dbReference type="Proteomes" id="UP000001106">
    <property type="component" value="Chromosome"/>
</dbReference>
<dbReference type="AlphaFoldDB" id="A6UU18"/>
<feature type="region of interest" description="Disordered" evidence="1">
    <location>
        <begin position="297"/>
        <end position="332"/>
    </location>
</feature>
<dbReference type="HOGENOM" id="CLU_570630_0_0_2"/>
<sequence>MLIIFGFLISPIYAAVSDVQITPSNPKVGDTITITGMANPNEDINCQAWFEVNPIVSYPYYGYLMYGVDIPTPPNTFKVIGENVRDISVSVNMGAWITIDATANSNGVATVSKSNVPAGTYDMKIGGKIKNQSKPVKLKIIASTTIKADENGNFKYSYKTNNIPEGTTVYLSIGGVNKEIIIKGDTPAPPVMPVVNNINDTDNEPPKITILSPNQGTYNISNLNYEILIDDNSNYTVDIYINNNKLTYSKNGNRYTGTINLIENKNIFKITAKDSYNNENTKTIYLDYIIPKQGAPISENKSPISENKSPISENNSTPENNSPISENNSIKKPSTTPNIIYGTVIKKIGNASLIINDETEISTDGDISINKVELPNTTMAYLISPKDAEFSKPLILKIKIDTTKDKILRMIYYDEKSKVWTTIPYTYNNNTITSKITKSGYYALKEETAVKNNKSPIEQIISIVKIIINVIKHFIGKF</sequence>
<evidence type="ECO:0000313" key="2">
    <source>
        <dbReference type="EMBL" id="ABR55990.1"/>
    </source>
</evidence>
<organism evidence="2 3">
    <name type="scientific">Methanococcus aeolicus (strain ATCC BAA-1280 / DSM 17508 / OCM 812 / Nankai-3)</name>
    <dbReference type="NCBI Taxonomy" id="419665"/>
    <lineage>
        <taxon>Archaea</taxon>
        <taxon>Methanobacteriati</taxon>
        <taxon>Methanobacteriota</taxon>
        <taxon>Methanomada group</taxon>
        <taxon>Methanococci</taxon>
        <taxon>Methanococcales</taxon>
        <taxon>Methanococcaceae</taxon>
        <taxon>Methanococcus</taxon>
    </lineage>
</organism>
<keyword evidence="3" id="KW-1185">Reference proteome</keyword>
<dbReference type="STRING" id="419665.Maeo_0404"/>
<dbReference type="InterPro" id="IPR013783">
    <property type="entry name" value="Ig-like_fold"/>
</dbReference>
<protein>
    <submittedName>
        <fullName evidence="2">Uncharacterized protein</fullName>
    </submittedName>
</protein>
<dbReference type="eggNOG" id="arCOG03961">
    <property type="taxonomic scope" value="Archaea"/>
</dbReference>
<dbReference type="GeneID" id="5326409"/>
<dbReference type="Gene3D" id="2.60.40.10">
    <property type="entry name" value="Immunoglobulins"/>
    <property type="match status" value="1"/>
</dbReference>
<feature type="compositionally biased region" description="Low complexity" evidence="1">
    <location>
        <begin position="309"/>
        <end position="330"/>
    </location>
</feature>
<evidence type="ECO:0000256" key="1">
    <source>
        <dbReference type="SAM" id="MobiDB-lite"/>
    </source>
</evidence>
<accession>A6UU18</accession>
<evidence type="ECO:0000313" key="3">
    <source>
        <dbReference type="Proteomes" id="UP000001106"/>
    </source>
</evidence>
<dbReference type="KEGG" id="mae:Maeo_0404"/>
<reference evidence="2" key="1">
    <citation type="submission" date="2007-06" db="EMBL/GenBank/DDBJ databases">
        <title>Complete sequence of Methanococcus aeolicus Nankai-3.</title>
        <authorList>
            <consortium name="US DOE Joint Genome Institute"/>
            <person name="Copeland A."/>
            <person name="Lucas S."/>
            <person name="Lapidus A."/>
            <person name="Barry K."/>
            <person name="Glavina del Rio T."/>
            <person name="Dalin E."/>
            <person name="Tice H."/>
            <person name="Pitluck S."/>
            <person name="Chain P."/>
            <person name="Malfatti S."/>
            <person name="Shin M."/>
            <person name="Vergez L."/>
            <person name="Schmutz J."/>
            <person name="Larimer F."/>
            <person name="Land M."/>
            <person name="Hauser L."/>
            <person name="Kyrpides N."/>
            <person name="Lykidis A."/>
            <person name="Sieprawska-Lupa M."/>
            <person name="Whitman W.B."/>
            <person name="Richardson P."/>
        </authorList>
    </citation>
    <scope>NUCLEOTIDE SEQUENCE [LARGE SCALE GENOMIC DNA]</scope>
    <source>
        <strain evidence="2">Nankai-3</strain>
    </source>
</reference>
<feature type="compositionally biased region" description="Polar residues" evidence="1">
    <location>
        <begin position="299"/>
        <end position="308"/>
    </location>
</feature>
<name>A6UU18_META3</name>
<dbReference type="EMBL" id="CP000743">
    <property type="protein sequence ID" value="ABR55990.1"/>
    <property type="molecule type" value="Genomic_DNA"/>
</dbReference>
<proteinExistence type="predicted"/>
<gene>
    <name evidence="2" type="ordered locus">Maeo_0404</name>
</gene>